<gene>
    <name evidence="1" type="ORF">SEA_LUCKYBARNES_5</name>
</gene>
<dbReference type="EMBL" id="MF668275">
    <property type="protein sequence ID" value="ASZ73326.1"/>
    <property type="molecule type" value="Genomic_DNA"/>
</dbReference>
<proteinExistence type="predicted"/>
<evidence type="ECO:0000313" key="1">
    <source>
        <dbReference type="EMBL" id="ASZ73326.1"/>
    </source>
</evidence>
<organism evidence="1 2">
    <name type="scientific">Brevibacterium phage LuckyBarnes</name>
    <dbReference type="NCBI Taxonomy" id="2027888"/>
    <lineage>
        <taxon>Viruses</taxon>
        <taxon>Duplodnaviria</taxon>
        <taxon>Heunggongvirae</taxon>
        <taxon>Uroviricota</taxon>
        <taxon>Caudoviricetes</taxon>
        <taxon>Luckybarnesvirus</taxon>
        <taxon>Luckybarnesvirus luckybarnes</taxon>
    </lineage>
</organism>
<name>A0A249XNL2_9CAUD</name>
<reference evidence="2" key="1">
    <citation type="submission" date="2017-08" db="EMBL/GenBank/DDBJ databases">
        <authorList>
            <person name="de Groot N.N."/>
        </authorList>
    </citation>
    <scope>NUCLEOTIDE SEQUENCE [LARGE SCALE GENOMIC DNA]</scope>
</reference>
<evidence type="ECO:0000313" key="2">
    <source>
        <dbReference type="Proteomes" id="UP000224487"/>
    </source>
</evidence>
<sequence>MSDWEPLRKLSLDEVGQRIDIRNRSAEYTNIVLTGIHVESEVIADQNMGGGVRYYPGRTNIRLESVDASFEVDQHASWRYTP</sequence>
<keyword evidence="2" id="KW-1185">Reference proteome</keyword>
<dbReference type="Proteomes" id="UP000224487">
    <property type="component" value="Genome"/>
</dbReference>
<accession>A0A249XNL2</accession>
<protein>
    <submittedName>
        <fullName evidence="1">Uncharacterized protein</fullName>
    </submittedName>
</protein>